<dbReference type="SMART" id="SM00355">
    <property type="entry name" value="ZnF_C2H2"/>
    <property type="match status" value="3"/>
</dbReference>
<dbReference type="SMR" id="A0A482X0V9"/>
<dbReference type="PROSITE" id="PS50157">
    <property type="entry name" value="ZINC_FINGER_C2H2_2"/>
    <property type="match status" value="2"/>
</dbReference>
<dbReference type="InterPro" id="IPR036236">
    <property type="entry name" value="Znf_C2H2_sf"/>
</dbReference>
<organism evidence="7 8">
    <name type="scientific">Laodelphax striatellus</name>
    <name type="common">Small brown planthopper</name>
    <name type="synonym">Delphax striatella</name>
    <dbReference type="NCBI Taxonomy" id="195883"/>
    <lineage>
        <taxon>Eukaryota</taxon>
        <taxon>Metazoa</taxon>
        <taxon>Ecdysozoa</taxon>
        <taxon>Arthropoda</taxon>
        <taxon>Hexapoda</taxon>
        <taxon>Insecta</taxon>
        <taxon>Pterygota</taxon>
        <taxon>Neoptera</taxon>
        <taxon>Paraneoptera</taxon>
        <taxon>Hemiptera</taxon>
        <taxon>Auchenorrhyncha</taxon>
        <taxon>Fulgoroidea</taxon>
        <taxon>Delphacidae</taxon>
        <taxon>Criomorphinae</taxon>
        <taxon>Laodelphax</taxon>
    </lineage>
</organism>
<proteinExistence type="predicted"/>
<dbReference type="EMBL" id="QKKF02019844">
    <property type="protein sequence ID" value="RZF39475.1"/>
    <property type="molecule type" value="Genomic_DNA"/>
</dbReference>
<protein>
    <recommendedName>
        <fullName evidence="6">C2H2-type domain-containing protein</fullName>
    </recommendedName>
</protein>
<keyword evidence="2" id="KW-0677">Repeat</keyword>
<evidence type="ECO:0000259" key="6">
    <source>
        <dbReference type="PROSITE" id="PS50157"/>
    </source>
</evidence>
<dbReference type="FunFam" id="3.30.160.60:FF:000110">
    <property type="entry name" value="Zinc finger protein-like"/>
    <property type="match status" value="1"/>
</dbReference>
<dbReference type="GO" id="GO:0000981">
    <property type="term" value="F:DNA-binding transcription factor activity, RNA polymerase II-specific"/>
    <property type="evidence" value="ECO:0007669"/>
    <property type="project" value="TreeGrafter"/>
</dbReference>
<evidence type="ECO:0000313" key="8">
    <source>
        <dbReference type="Proteomes" id="UP000291343"/>
    </source>
</evidence>
<dbReference type="Gene3D" id="3.30.160.60">
    <property type="entry name" value="Classic Zinc Finger"/>
    <property type="match status" value="2"/>
</dbReference>
<dbReference type="PANTHER" id="PTHR24409:SF295">
    <property type="entry name" value="AZ2-RELATED"/>
    <property type="match status" value="1"/>
</dbReference>
<keyword evidence="4" id="KW-0862">Zinc</keyword>
<dbReference type="STRING" id="195883.A0A482X0V9"/>
<evidence type="ECO:0000256" key="2">
    <source>
        <dbReference type="ARBA" id="ARBA00022737"/>
    </source>
</evidence>
<dbReference type="OrthoDB" id="6571533at2759"/>
<dbReference type="GO" id="GO:0005634">
    <property type="term" value="C:nucleus"/>
    <property type="evidence" value="ECO:0007669"/>
    <property type="project" value="TreeGrafter"/>
</dbReference>
<feature type="domain" description="C2H2-type" evidence="6">
    <location>
        <begin position="64"/>
        <end position="91"/>
    </location>
</feature>
<evidence type="ECO:0000256" key="3">
    <source>
        <dbReference type="ARBA" id="ARBA00022771"/>
    </source>
</evidence>
<evidence type="ECO:0000256" key="1">
    <source>
        <dbReference type="ARBA" id="ARBA00022723"/>
    </source>
</evidence>
<dbReference type="AlphaFoldDB" id="A0A482X0V9"/>
<evidence type="ECO:0000256" key="5">
    <source>
        <dbReference type="PROSITE-ProRule" id="PRU00042"/>
    </source>
</evidence>
<evidence type="ECO:0000256" key="4">
    <source>
        <dbReference type="ARBA" id="ARBA00022833"/>
    </source>
</evidence>
<reference evidence="7 8" key="1">
    <citation type="journal article" date="2017" name="Gigascience">
        <title>Genome sequence of the small brown planthopper, Laodelphax striatellus.</title>
        <authorList>
            <person name="Zhu J."/>
            <person name="Jiang F."/>
            <person name="Wang X."/>
            <person name="Yang P."/>
            <person name="Bao Y."/>
            <person name="Zhao W."/>
            <person name="Wang W."/>
            <person name="Lu H."/>
            <person name="Wang Q."/>
            <person name="Cui N."/>
            <person name="Li J."/>
            <person name="Chen X."/>
            <person name="Luo L."/>
            <person name="Yu J."/>
            <person name="Kang L."/>
            <person name="Cui F."/>
        </authorList>
    </citation>
    <scope>NUCLEOTIDE SEQUENCE [LARGE SCALE GENOMIC DNA]</scope>
    <source>
        <strain evidence="7">Lst14</strain>
    </source>
</reference>
<dbReference type="GO" id="GO:0000977">
    <property type="term" value="F:RNA polymerase II transcription regulatory region sequence-specific DNA binding"/>
    <property type="evidence" value="ECO:0007669"/>
    <property type="project" value="TreeGrafter"/>
</dbReference>
<keyword evidence="3 5" id="KW-0863">Zinc-finger</keyword>
<dbReference type="Proteomes" id="UP000291343">
    <property type="component" value="Unassembled WGS sequence"/>
</dbReference>
<name>A0A482X0V9_LAOST</name>
<comment type="caution">
    <text evidence="7">The sequence shown here is derived from an EMBL/GenBank/DDBJ whole genome shotgun (WGS) entry which is preliminary data.</text>
</comment>
<sequence length="125" mass="14832">MLDFEKYACNICGKVYTDKSNLRRHMKFECGGLEPRFRCPEPGCCHPQLSVYDSSISIEEDGRFGCVRCGKSYKNRRHLIRHLKYECGREPRFSCTFCPHRSRYKTDLKTHMFVKHADQFLKQNQ</sequence>
<feature type="domain" description="C2H2-type" evidence="6">
    <location>
        <begin position="7"/>
        <end position="35"/>
    </location>
</feature>
<dbReference type="SUPFAM" id="SSF57667">
    <property type="entry name" value="beta-beta-alpha zinc fingers"/>
    <property type="match status" value="2"/>
</dbReference>
<dbReference type="GO" id="GO:0008270">
    <property type="term" value="F:zinc ion binding"/>
    <property type="evidence" value="ECO:0007669"/>
    <property type="project" value="UniProtKB-KW"/>
</dbReference>
<accession>A0A482X0V9</accession>
<evidence type="ECO:0000313" key="7">
    <source>
        <dbReference type="EMBL" id="RZF39475.1"/>
    </source>
</evidence>
<keyword evidence="8" id="KW-1185">Reference proteome</keyword>
<dbReference type="PANTHER" id="PTHR24409">
    <property type="entry name" value="ZINC FINGER PROTEIN 142"/>
    <property type="match status" value="1"/>
</dbReference>
<dbReference type="InterPro" id="IPR013087">
    <property type="entry name" value="Znf_C2H2_type"/>
</dbReference>
<dbReference type="Pfam" id="PF00096">
    <property type="entry name" value="zf-C2H2"/>
    <property type="match status" value="2"/>
</dbReference>
<dbReference type="InParanoid" id="A0A482X0V9"/>
<gene>
    <name evidence="7" type="ORF">LSTR_LSTR000996</name>
</gene>
<keyword evidence="1" id="KW-0479">Metal-binding</keyword>